<dbReference type="GO" id="GO:0022627">
    <property type="term" value="C:cytosolic small ribosomal subunit"/>
    <property type="evidence" value="ECO:0007669"/>
    <property type="project" value="TreeGrafter"/>
</dbReference>
<feature type="non-terminal residue" evidence="5">
    <location>
        <position position="1"/>
    </location>
</feature>
<name>A0A0H5R3X2_9EUKA</name>
<reference evidence="5" key="1">
    <citation type="submission" date="2015-04" db="EMBL/GenBank/DDBJ databases">
        <title>The genome sequence of the plant pathogenic Rhizarian Plasmodiophora brassicae reveals insights in its biotrophic life cycle and the origin of chitin synthesis.</title>
        <authorList>
            <person name="Schwelm A."/>
            <person name="Fogelqvist J."/>
            <person name="Knaust A."/>
            <person name="Julke S."/>
            <person name="Lilja T."/>
            <person name="Dhandapani V."/>
            <person name="Bonilla-Rosso G."/>
            <person name="Karlsson M."/>
            <person name="Shevchenko A."/>
            <person name="Choi S.R."/>
            <person name="Kim H.G."/>
            <person name="Park J.Y."/>
            <person name="Lim Y.P."/>
            <person name="Ludwig-Muller J."/>
            <person name="Dixelius C."/>
        </authorList>
    </citation>
    <scope>NUCLEOTIDE SEQUENCE</scope>
    <source>
        <tissue evidence="5">Potato root galls</tissue>
    </source>
</reference>
<keyword evidence="2 4" id="KW-0689">Ribosomal protein</keyword>
<sequence>AHYLPSTMAAVTSKKLLKKGGKEPTELESALAQAFVDLEASSKDLKADLQDIYFVAAKEIAVDEGKKAIVIFIPYVLQAQVKKVQSRLIRELEKKFTNKHIIFIAQRTVLGSGYSRKSKGAMRPRSRTVQAVHEAILNDVVYPTEIVGKRIRFRLDGSKLMKVYLDPQEAVNVDYKLATFAAVYRKLTYKNIEFMFPTKA</sequence>
<comment type="similarity">
    <text evidence="1 4">Belongs to the eukaryotic ribosomal protein eS7 family.</text>
</comment>
<dbReference type="GO" id="GO:0030686">
    <property type="term" value="C:90S preribosome"/>
    <property type="evidence" value="ECO:0007669"/>
    <property type="project" value="TreeGrafter"/>
</dbReference>
<dbReference type="GO" id="GO:0042274">
    <property type="term" value="P:ribosomal small subunit biogenesis"/>
    <property type="evidence" value="ECO:0007669"/>
    <property type="project" value="TreeGrafter"/>
</dbReference>
<evidence type="ECO:0000313" key="5">
    <source>
        <dbReference type="EMBL" id="CRZ08828.1"/>
    </source>
</evidence>
<dbReference type="Pfam" id="PF01251">
    <property type="entry name" value="Ribosomal_S7e"/>
    <property type="match status" value="1"/>
</dbReference>
<dbReference type="GO" id="GO:0032040">
    <property type="term" value="C:small-subunit processome"/>
    <property type="evidence" value="ECO:0007669"/>
    <property type="project" value="TreeGrafter"/>
</dbReference>
<evidence type="ECO:0000256" key="3">
    <source>
        <dbReference type="ARBA" id="ARBA00023274"/>
    </source>
</evidence>
<dbReference type="PANTHER" id="PTHR11278">
    <property type="entry name" value="40S RIBOSOMAL PROTEIN S7"/>
    <property type="match status" value="1"/>
</dbReference>
<proteinExistence type="inferred from homology"/>
<evidence type="ECO:0000256" key="4">
    <source>
        <dbReference type="RuleBase" id="RU364105"/>
    </source>
</evidence>
<dbReference type="InterPro" id="IPR000554">
    <property type="entry name" value="Ribosomal_eS7"/>
</dbReference>
<dbReference type="PANTHER" id="PTHR11278:SF0">
    <property type="entry name" value="SMALL RIBOSOMAL SUBUNIT PROTEIN ES7"/>
    <property type="match status" value="1"/>
</dbReference>
<organism evidence="5">
    <name type="scientific">Spongospora subterranea</name>
    <dbReference type="NCBI Taxonomy" id="70186"/>
    <lineage>
        <taxon>Eukaryota</taxon>
        <taxon>Sar</taxon>
        <taxon>Rhizaria</taxon>
        <taxon>Endomyxa</taxon>
        <taxon>Phytomyxea</taxon>
        <taxon>Plasmodiophorida</taxon>
        <taxon>Plasmodiophoridae</taxon>
        <taxon>Spongospora</taxon>
    </lineage>
</organism>
<dbReference type="GO" id="GO:0003735">
    <property type="term" value="F:structural constituent of ribosome"/>
    <property type="evidence" value="ECO:0007669"/>
    <property type="project" value="InterPro"/>
</dbReference>
<accession>A0A0H5R3X2</accession>
<dbReference type="AlphaFoldDB" id="A0A0H5R3X2"/>
<protein>
    <recommendedName>
        <fullName evidence="4">40S ribosomal protein S7</fullName>
    </recommendedName>
</protein>
<dbReference type="GO" id="GO:0006364">
    <property type="term" value="P:rRNA processing"/>
    <property type="evidence" value="ECO:0007669"/>
    <property type="project" value="TreeGrafter"/>
</dbReference>
<keyword evidence="3 4" id="KW-0687">Ribonucleoprotein</keyword>
<dbReference type="EMBL" id="HACM01008386">
    <property type="protein sequence ID" value="CRZ08828.1"/>
    <property type="molecule type" value="Transcribed_RNA"/>
</dbReference>
<evidence type="ECO:0000256" key="2">
    <source>
        <dbReference type="ARBA" id="ARBA00022980"/>
    </source>
</evidence>
<evidence type="ECO:0000256" key="1">
    <source>
        <dbReference type="ARBA" id="ARBA00007820"/>
    </source>
</evidence>
<dbReference type="GO" id="GO:0006412">
    <property type="term" value="P:translation"/>
    <property type="evidence" value="ECO:0007669"/>
    <property type="project" value="InterPro"/>
</dbReference>